<gene>
    <name evidence="12" type="primary">lpxC</name>
    <name evidence="13" type="ORF">SAMN04487779_1002204</name>
</gene>
<dbReference type="InterPro" id="IPR015870">
    <property type="entry name" value="UDP-acyl_N-AcGlcN_deAcase_N"/>
</dbReference>
<dbReference type="EC" id="3.5.1.108" evidence="4 12"/>
<keyword evidence="14" id="KW-1185">Reference proteome</keyword>
<protein>
    <recommendedName>
        <fullName evidence="4 12">UDP-3-O-acyl-N-acetylglucosamine deacetylase</fullName>
        <shortName evidence="12">UDP-3-O-acyl-GlcNAc deacetylase</shortName>
        <ecNumber evidence="4 12">3.5.1.108</ecNumber>
    </recommendedName>
    <alternativeName>
        <fullName evidence="12">UDP-3-O-[R-3-hydroxymyristoyl]-N-acetylglucosamine deacetylase</fullName>
    </alternativeName>
</protein>
<evidence type="ECO:0000256" key="11">
    <source>
        <dbReference type="ARBA" id="ARBA00024535"/>
    </source>
</evidence>
<dbReference type="OrthoDB" id="9802746at2"/>
<keyword evidence="8 12" id="KW-0378">Hydrolase</keyword>
<keyword evidence="9 12" id="KW-0862">Zinc</keyword>
<evidence type="ECO:0000256" key="3">
    <source>
        <dbReference type="ARBA" id="ARBA00005002"/>
    </source>
</evidence>
<dbReference type="EMBL" id="FMZX01000002">
    <property type="protein sequence ID" value="SDC73072.1"/>
    <property type="molecule type" value="Genomic_DNA"/>
</dbReference>
<dbReference type="AlphaFoldDB" id="A0A1G6NYR2"/>
<proteinExistence type="inferred from homology"/>
<evidence type="ECO:0000313" key="13">
    <source>
        <dbReference type="EMBL" id="SDC73072.1"/>
    </source>
</evidence>
<evidence type="ECO:0000256" key="6">
    <source>
        <dbReference type="ARBA" id="ARBA00022556"/>
    </source>
</evidence>
<evidence type="ECO:0000256" key="4">
    <source>
        <dbReference type="ARBA" id="ARBA00012745"/>
    </source>
</evidence>
<evidence type="ECO:0000256" key="1">
    <source>
        <dbReference type="ARBA" id="ARBA00001947"/>
    </source>
</evidence>
<dbReference type="GO" id="GO:0016020">
    <property type="term" value="C:membrane"/>
    <property type="evidence" value="ECO:0007669"/>
    <property type="project" value="GOC"/>
</dbReference>
<organism evidence="13 14">
    <name type="scientific">Belnapia rosea</name>
    <dbReference type="NCBI Taxonomy" id="938405"/>
    <lineage>
        <taxon>Bacteria</taxon>
        <taxon>Pseudomonadati</taxon>
        <taxon>Pseudomonadota</taxon>
        <taxon>Alphaproteobacteria</taxon>
        <taxon>Acetobacterales</taxon>
        <taxon>Roseomonadaceae</taxon>
        <taxon>Belnapia</taxon>
    </lineage>
</organism>
<dbReference type="Gene3D" id="3.30.230.20">
    <property type="entry name" value="lpxc deacetylase, domain 1"/>
    <property type="match status" value="1"/>
</dbReference>
<evidence type="ECO:0000256" key="5">
    <source>
        <dbReference type="ARBA" id="ARBA00022516"/>
    </source>
</evidence>
<feature type="binding site" evidence="12">
    <location>
        <position position="87"/>
    </location>
    <ligand>
        <name>Zn(2+)</name>
        <dbReference type="ChEBI" id="CHEBI:29105"/>
    </ligand>
</feature>
<evidence type="ECO:0000256" key="8">
    <source>
        <dbReference type="ARBA" id="ARBA00022801"/>
    </source>
</evidence>
<dbReference type="Pfam" id="PF03331">
    <property type="entry name" value="LpxC"/>
    <property type="match status" value="1"/>
</dbReference>
<keyword evidence="5 12" id="KW-0444">Lipid biosynthesis</keyword>
<accession>A0A1G6NYR2</accession>
<evidence type="ECO:0000256" key="12">
    <source>
        <dbReference type="HAMAP-Rule" id="MF_00388"/>
    </source>
</evidence>
<dbReference type="GO" id="GO:0009245">
    <property type="term" value="P:lipid A biosynthetic process"/>
    <property type="evidence" value="ECO:0007669"/>
    <property type="project" value="UniProtKB-UniRule"/>
</dbReference>
<dbReference type="InterPro" id="IPR004463">
    <property type="entry name" value="UDP-acyl_GlcNac_deAcase"/>
</dbReference>
<dbReference type="RefSeq" id="WP_090562976.1">
    <property type="nucleotide sequence ID" value="NZ_FMXZ01000004.1"/>
</dbReference>
<comment type="pathway">
    <text evidence="3 12">Glycolipid biosynthesis; lipid IV(A) biosynthesis; lipid IV(A) from (3R)-3-hydroxytetradecanoyl-[acyl-carrier-protein] and UDP-N-acetyl-alpha-D-glucosamine: step 2/6.</text>
</comment>
<comment type="cofactor">
    <cofactor evidence="1 12">
        <name>Zn(2+)</name>
        <dbReference type="ChEBI" id="CHEBI:29105"/>
    </cofactor>
</comment>
<dbReference type="GO" id="GO:0046872">
    <property type="term" value="F:metal ion binding"/>
    <property type="evidence" value="ECO:0007669"/>
    <property type="project" value="UniProtKB-KW"/>
</dbReference>
<dbReference type="NCBIfam" id="TIGR00325">
    <property type="entry name" value="lpxC"/>
    <property type="match status" value="1"/>
</dbReference>
<dbReference type="Proteomes" id="UP000198925">
    <property type="component" value="Unassembled WGS sequence"/>
</dbReference>
<dbReference type="STRING" id="938405.SAMN02927895_01933"/>
<keyword evidence="6 12" id="KW-0441">Lipid A biosynthesis</keyword>
<name>A0A1G6NYR2_9PROT</name>
<dbReference type="SUPFAM" id="SSF54211">
    <property type="entry name" value="Ribosomal protein S5 domain 2-like"/>
    <property type="match status" value="2"/>
</dbReference>
<evidence type="ECO:0000256" key="9">
    <source>
        <dbReference type="ARBA" id="ARBA00022833"/>
    </source>
</evidence>
<evidence type="ECO:0000256" key="2">
    <source>
        <dbReference type="ARBA" id="ARBA00002923"/>
    </source>
</evidence>
<comment type="catalytic activity">
    <reaction evidence="11 12">
        <text>a UDP-3-O-[(3R)-3-hydroxyacyl]-N-acetyl-alpha-D-glucosamine + H2O = a UDP-3-O-[(3R)-3-hydroxyacyl]-alpha-D-glucosamine + acetate</text>
        <dbReference type="Rhea" id="RHEA:67816"/>
        <dbReference type="ChEBI" id="CHEBI:15377"/>
        <dbReference type="ChEBI" id="CHEBI:30089"/>
        <dbReference type="ChEBI" id="CHEBI:137740"/>
        <dbReference type="ChEBI" id="CHEBI:173225"/>
        <dbReference type="EC" id="3.5.1.108"/>
    </reaction>
</comment>
<dbReference type="HAMAP" id="MF_00388">
    <property type="entry name" value="LpxC"/>
    <property type="match status" value="1"/>
</dbReference>
<feature type="active site" description="Proton donor" evidence="12">
    <location>
        <position position="279"/>
    </location>
</feature>
<dbReference type="UniPathway" id="UPA00359">
    <property type="reaction ID" value="UER00478"/>
</dbReference>
<dbReference type="GO" id="GO:0103117">
    <property type="term" value="F:UDP-3-O-acyl-N-acetylglucosamine deacetylase activity"/>
    <property type="evidence" value="ECO:0007669"/>
    <property type="project" value="UniProtKB-UniRule"/>
</dbReference>
<dbReference type="Gene3D" id="3.30.1700.10">
    <property type="entry name" value="lpxc deacetylase, domain 2"/>
    <property type="match status" value="1"/>
</dbReference>
<dbReference type="InterPro" id="IPR011334">
    <property type="entry name" value="UDP-acyl_GlcNac_deAcase_C"/>
</dbReference>
<feature type="binding site" evidence="12">
    <location>
        <position position="256"/>
    </location>
    <ligand>
        <name>Zn(2+)</name>
        <dbReference type="ChEBI" id="CHEBI:29105"/>
    </ligand>
</feature>
<keyword evidence="10 12" id="KW-0443">Lipid metabolism</keyword>
<feature type="binding site" evidence="12">
    <location>
        <position position="252"/>
    </location>
    <ligand>
        <name>Zn(2+)</name>
        <dbReference type="ChEBI" id="CHEBI:29105"/>
    </ligand>
</feature>
<comment type="similarity">
    <text evidence="12">Belongs to the LpxC family.</text>
</comment>
<comment type="function">
    <text evidence="2 12">Catalyzes the hydrolysis of UDP-3-O-myristoyl-N-acetylglucosamine to form UDP-3-O-myristoylglucosamine and acetate, the committed step in lipid A biosynthesis.</text>
</comment>
<keyword evidence="7 12" id="KW-0479">Metal-binding</keyword>
<dbReference type="PANTHER" id="PTHR33694:SF1">
    <property type="entry name" value="UDP-3-O-ACYL-N-ACETYLGLUCOSAMINE DEACETYLASE 1, MITOCHONDRIAL-RELATED"/>
    <property type="match status" value="1"/>
</dbReference>
<reference evidence="13 14" key="1">
    <citation type="submission" date="2016-10" db="EMBL/GenBank/DDBJ databases">
        <authorList>
            <person name="de Groot N.N."/>
        </authorList>
    </citation>
    <scope>NUCLEOTIDE SEQUENCE [LARGE SCALE GENOMIC DNA]</scope>
    <source>
        <strain evidence="13 14">CPCC 100156</strain>
    </source>
</reference>
<evidence type="ECO:0000256" key="7">
    <source>
        <dbReference type="ARBA" id="ARBA00022723"/>
    </source>
</evidence>
<evidence type="ECO:0000313" key="14">
    <source>
        <dbReference type="Proteomes" id="UP000198925"/>
    </source>
</evidence>
<evidence type="ECO:0000256" key="10">
    <source>
        <dbReference type="ARBA" id="ARBA00023098"/>
    </source>
</evidence>
<dbReference type="InterPro" id="IPR020568">
    <property type="entry name" value="Ribosomal_Su5_D2-typ_SF"/>
</dbReference>
<sequence>MDGYFPLETGRRRTLKAAIGCVGIGLHSGKRVSLTLRPAEAGTGIRFRRTDIGLEIPALYDHVVDTRLCTALALPEAPERRIGTVEHVMAALAGCGVDDAIIELDGPEVPILDGSAAPFVFLIECTGLVAQAGLGLREAIEVLRPVRVQEGEGPSAAWAALEPSGGDELEAELTIDFPGTAIGRQSLTVQITPREFRAELADARTFTLAEEVARLRAVGLAQGGSLANAVVVDGPLVLNPGGLRQSDEFVRHKLLDVVGDLALAGAPLRGRFSGHRSGHALNNRLLRALFADPANWRPVHSFTLPQGTLPQGLAIPAQAAEFTPVRQPAVAVA</sequence>
<dbReference type="PANTHER" id="PTHR33694">
    <property type="entry name" value="UDP-3-O-ACYL-N-ACETYLGLUCOSAMINE DEACETYLASE 1, MITOCHONDRIAL-RELATED"/>
    <property type="match status" value="1"/>
</dbReference>